<accession>A0A344LKE6</accession>
<dbReference type="EMBL" id="CP015163">
    <property type="protein sequence ID" value="AXB48520.1"/>
    <property type="molecule type" value="Genomic_DNA"/>
</dbReference>
<proteinExistence type="predicted"/>
<feature type="domain" description="SnoaL-like" evidence="1">
    <location>
        <begin position="2"/>
        <end position="98"/>
    </location>
</feature>
<gene>
    <name evidence="2" type="ORF">A4R43_15420</name>
</gene>
<evidence type="ECO:0000259" key="1">
    <source>
        <dbReference type="Pfam" id="PF12680"/>
    </source>
</evidence>
<protein>
    <recommendedName>
        <fullName evidence="1">SnoaL-like domain-containing protein</fullName>
    </recommendedName>
</protein>
<dbReference type="InterPro" id="IPR032710">
    <property type="entry name" value="NTF2-like_dom_sf"/>
</dbReference>
<sequence length="128" mass="14077">MTGFADLWAADGVLEFPFASAEYPSRLDGRDAVREYLRDYNNYLAPERVVAREIHEVADADRVVAEFEVAGTIVASGQPYRMRYIAVITAKDGEIAHYRDYWSPLAAAEAMGGAGELMSFANSTTSTT</sequence>
<dbReference type="Gene3D" id="3.10.450.50">
    <property type="match status" value="1"/>
</dbReference>
<dbReference type="Proteomes" id="UP000250434">
    <property type="component" value="Chromosome"/>
</dbReference>
<dbReference type="InterPro" id="IPR037401">
    <property type="entry name" value="SnoaL-like"/>
</dbReference>
<evidence type="ECO:0000313" key="3">
    <source>
        <dbReference type="Proteomes" id="UP000250434"/>
    </source>
</evidence>
<dbReference type="Pfam" id="PF12680">
    <property type="entry name" value="SnoaL_2"/>
    <property type="match status" value="1"/>
</dbReference>
<dbReference type="AlphaFoldDB" id="A0A344LKE6"/>
<evidence type="ECO:0000313" key="2">
    <source>
        <dbReference type="EMBL" id="AXB48520.1"/>
    </source>
</evidence>
<dbReference type="KEGG" id="aab:A4R43_15420"/>
<dbReference type="OrthoDB" id="3681559at2"/>
<organism evidence="2 3">
    <name type="scientific">Amycolatopsis albispora</name>
    <dbReference type="NCBI Taxonomy" id="1804986"/>
    <lineage>
        <taxon>Bacteria</taxon>
        <taxon>Bacillati</taxon>
        <taxon>Actinomycetota</taxon>
        <taxon>Actinomycetes</taxon>
        <taxon>Pseudonocardiales</taxon>
        <taxon>Pseudonocardiaceae</taxon>
        <taxon>Amycolatopsis</taxon>
    </lineage>
</organism>
<name>A0A344LKE6_9PSEU</name>
<keyword evidence="3" id="KW-1185">Reference proteome</keyword>
<dbReference type="SUPFAM" id="SSF54427">
    <property type="entry name" value="NTF2-like"/>
    <property type="match status" value="1"/>
</dbReference>
<reference evidence="2 3" key="1">
    <citation type="submission" date="2016-04" db="EMBL/GenBank/DDBJ databases">
        <title>Complete genome sequence and analysis of deep-sea sediment isolate, Amycolatopsis sp. WP1.</title>
        <authorList>
            <person name="Wang H."/>
            <person name="Chen S."/>
            <person name="Wu Q."/>
        </authorList>
    </citation>
    <scope>NUCLEOTIDE SEQUENCE [LARGE SCALE GENOMIC DNA]</scope>
    <source>
        <strain evidence="2 3">WP1</strain>
    </source>
</reference>